<accession>A0ABR0G3Q2</accession>
<gene>
    <name evidence="2" type="ORF">QC762_706730</name>
</gene>
<organism evidence="2 3">
    <name type="scientific">Podospora pseudocomata</name>
    <dbReference type="NCBI Taxonomy" id="2093779"/>
    <lineage>
        <taxon>Eukaryota</taxon>
        <taxon>Fungi</taxon>
        <taxon>Dikarya</taxon>
        <taxon>Ascomycota</taxon>
        <taxon>Pezizomycotina</taxon>
        <taxon>Sordariomycetes</taxon>
        <taxon>Sordariomycetidae</taxon>
        <taxon>Sordariales</taxon>
        <taxon>Podosporaceae</taxon>
        <taxon>Podospora</taxon>
    </lineage>
</organism>
<feature type="region of interest" description="Disordered" evidence="1">
    <location>
        <begin position="488"/>
        <end position="516"/>
    </location>
</feature>
<feature type="compositionally biased region" description="Polar residues" evidence="1">
    <location>
        <begin position="494"/>
        <end position="513"/>
    </location>
</feature>
<feature type="compositionally biased region" description="Acidic residues" evidence="1">
    <location>
        <begin position="152"/>
        <end position="192"/>
    </location>
</feature>
<feature type="compositionally biased region" description="Acidic residues" evidence="1">
    <location>
        <begin position="287"/>
        <end position="297"/>
    </location>
</feature>
<reference evidence="2 3" key="1">
    <citation type="journal article" date="2023" name="bioRxiv">
        <title>High-quality genome assemblies of four members of thePodospora anserinaspecies complex.</title>
        <authorList>
            <person name="Ament-Velasquez S.L."/>
            <person name="Vogan A.A."/>
            <person name="Wallerman O."/>
            <person name="Hartmann F."/>
            <person name="Gautier V."/>
            <person name="Silar P."/>
            <person name="Giraud T."/>
            <person name="Johannesson H."/>
        </authorList>
    </citation>
    <scope>NUCLEOTIDE SEQUENCE [LARGE SCALE GENOMIC DNA]</scope>
    <source>
        <strain evidence="2 3">CBS 415.72m</strain>
    </source>
</reference>
<sequence>MDQVELAVDPGPLGQLDQEAVPDFDADGFDFQLDGVYDQADENQQDAPAVITKNVVDQVDEIGYEDDEEEAHSEHAATNSAEDEGPPNEVAGDEIAATGLEYQEEIGYEEEYSLTTEVVKADENAQDLAVADAEQPEYQAEDELDPLHEDQPEYEAENQAEPQLGDEPEFEAEDQSEPQHEDEPEYEAEDQIEPQHEDQPEYEADEQPSPQHDNSSGQPQIHAQEDQAVSLNNIESEKPMVEEDLDDQLDHDDDDNDDDDDEKEKVPELGSHSDMDYEAGSNHADGNEDYLMDDDEEPRGGLSEVDKAIEDLASSLHGVPDIEVFYNDVNYSLFGTANDDPDAFFLSDVKKMDEPLAQFLSSLRQVIANEIAPTDTLLVSFESLDLEFGERSSERFLNRTLRELLDCHAALAAKDTAIASVPVLQLIVQHDCEERFLQLLDEAKYGGESPCRSGSVLSDHEHSEHTESNHQNGWVNEELLVDEDDDTAHDSYENETPVNGIASSHDQSRNPSVSPAVENDATIQNEDAAISSTHSQSPELAAEGQPDHDDQVVYQVTLETVHAEDSNTSDFPQEQVFYESVDVDVDEQEMKDAVEAFDVITELETTEQAQLTSNGVFELTTGSNDNDLLLAFDQDGGLSTIDEQEGDGGQGGEILNGVPEVTNTAADNNEDALETDWQAEISQVSRGMSPTVSKDPQQGPSASATGDTASDHTSTTMNGNEIDYDENDGADDSFTPDNSAPHSVAAPVEDGDEIDWGNDGDEYEEVHDEAEGDITFEPQPDLDLAPSSPTGKRYRTDDAESLAEESDHKRRRT</sequence>
<protein>
    <submittedName>
        <fullName evidence="2">Uncharacterized protein</fullName>
    </submittedName>
</protein>
<dbReference type="EMBL" id="JAFFHA010000009">
    <property type="protein sequence ID" value="KAK4650358.1"/>
    <property type="molecule type" value="Genomic_DNA"/>
</dbReference>
<feature type="region of interest" description="Disordered" evidence="1">
    <location>
        <begin position="450"/>
        <end position="475"/>
    </location>
</feature>
<proteinExistence type="predicted"/>
<feature type="compositionally biased region" description="Basic and acidic residues" evidence="1">
    <location>
        <begin position="458"/>
        <end position="468"/>
    </location>
</feature>
<feature type="region of interest" description="Disordered" evidence="1">
    <location>
        <begin position="107"/>
        <end position="301"/>
    </location>
</feature>
<evidence type="ECO:0000256" key="1">
    <source>
        <dbReference type="SAM" id="MobiDB-lite"/>
    </source>
</evidence>
<evidence type="ECO:0000313" key="3">
    <source>
        <dbReference type="Proteomes" id="UP001323405"/>
    </source>
</evidence>
<feature type="compositionally biased region" description="Acidic residues" evidence="1">
    <location>
        <begin position="749"/>
        <end position="774"/>
    </location>
</feature>
<feature type="compositionally biased region" description="Basic and acidic residues" evidence="1">
    <location>
        <begin position="263"/>
        <end position="275"/>
    </location>
</feature>
<name>A0ABR0G3Q2_9PEZI</name>
<feature type="compositionally biased region" description="Acidic residues" evidence="1">
    <location>
        <begin position="722"/>
        <end position="731"/>
    </location>
</feature>
<feature type="compositionally biased region" description="Acidic residues" evidence="1">
    <location>
        <begin position="242"/>
        <end position="262"/>
    </location>
</feature>
<feature type="compositionally biased region" description="Polar residues" evidence="1">
    <location>
        <begin position="684"/>
        <end position="719"/>
    </location>
</feature>
<feature type="region of interest" description="Disordered" evidence="1">
    <location>
        <begin position="63"/>
        <end position="95"/>
    </location>
</feature>
<dbReference type="Proteomes" id="UP001323405">
    <property type="component" value="Unassembled WGS sequence"/>
</dbReference>
<feature type="region of interest" description="Disordered" evidence="1">
    <location>
        <begin position="684"/>
        <end position="813"/>
    </location>
</feature>
<dbReference type="GeneID" id="87913425"/>
<comment type="caution">
    <text evidence="2">The sequence shown here is derived from an EMBL/GenBank/DDBJ whole genome shotgun (WGS) entry which is preliminary data.</text>
</comment>
<evidence type="ECO:0000313" key="2">
    <source>
        <dbReference type="EMBL" id="KAK4650358.1"/>
    </source>
</evidence>
<dbReference type="RefSeq" id="XP_062739333.1">
    <property type="nucleotide sequence ID" value="XM_062893518.1"/>
</dbReference>
<keyword evidence="3" id="KW-1185">Reference proteome</keyword>
<feature type="compositionally biased region" description="Polar residues" evidence="1">
    <location>
        <begin position="208"/>
        <end position="234"/>
    </location>
</feature>